<dbReference type="InParanoid" id="A0A1X7T654"/>
<protein>
    <submittedName>
        <fullName evidence="2">Uncharacterized protein</fullName>
    </submittedName>
</protein>
<proteinExistence type="predicted"/>
<sequence>MATSGDPETREDEHVHKVYSSIATHFSDTRYNPWPRFSEQDVMVPWHLQPHYSPGHDPTHSAKKKKEKRRRGKSKQSKTKIERGTQL</sequence>
<accession>A0A1X7T654</accession>
<name>A0A1X7T654_AMPQE</name>
<feature type="region of interest" description="Disordered" evidence="1">
    <location>
        <begin position="47"/>
        <end position="87"/>
    </location>
</feature>
<organism evidence="2">
    <name type="scientific">Amphimedon queenslandica</name>
    <name type="common">Sponge</name>
    <dbReference type="NCBI Taxonomy" id="400682"/>
    <lineage>
        <taxon>Eukaryota</taxon>
        <taxon>Metazoa</taxon>
        <taxon>Porifera</taxon>
        <taxon>Demospongiae</taxon>
        <taxon>Heteroscleromorpha</taxon>
        <taxon>Haplosclerida</taxon>
        <taxon>Niphatidae</taxon>
        <taxon>Amphimedon</taxon>
    </lineage>
</organism>
<feature type="compositionally biased region" description="Basic residues" evidence="1">
    <location>
        <begin position="61"/>
        <end position="78"/>
    </location>
</feature>
<dbReference type="AlphaFoldDB" id="A0A1X7T654"/>
<evidence type="ECO:0000256" key="1">
    <source>
        <dbReference type="SAM" id="MobiDB-lite"/>
    </source>
</evidence>
<dbReference type="EnsemblMetazoa" id="Aqu2.1.09860_001">
    <property type="protein sequence ID" value="Aqu2.1.09860_001"/>
    <property type="gene ID" value="Aqu2.1.09860"/>
</dbReference>
<reference evidence="2" key="1">
    <citation type="submission" date="2017-05" db="UniProtKB">
        <authorList>
            <consortium name="EnsemblMetazoa"/>
        </authorList>
    </citation>
    <scope>IDENTIFICATION</scope>
</reference>
<evidence type="ECO:0000313" key="2">
    <source>
        <dbReference type="EnsemblMetazoa" id="Aqu2.1.09860_001"/>
    </source>
</evidence>